<dbReference type="EMBL" id="CP009110">
    <property type="protein sequence ID" value="AIJ23873.1"/>
    <property type="molecule type" value="Genomic_DNA"/>
</dbReference>
<organism evidence="9 10">
    <name type="scientific">Amycolatopsis methanolica 239</name>
    <dbReference type="NCBI Taxonomy" id="1068978"/>
    <lineage>
        <taxon>Bacteria</taxon>
        <taxon>Bacillati</taxon>
        <taxon>Actinomycetota</taxon>
        <taxon>Actinomycetes</taxon>
        <taxon>Pseudonocardiales</taxon>
        <taxon>Pseudonocardiaceae</taxon>
        <taxon>Amycolatopsis</taxon>
        <taxon>Amycolatopsis methanolica group</taxon>
    </lineage>
</organism>
<dbReference type="InterPro" id="IPR004104">
    <property type="entry name" value="Gfo/Idh/MocA-like_OxRdtase_C"/>
</dbReference>
<evidence type="ECO:0000256" key="4">
    <source>
        <dbReference type="HAMAP-Rule" id="MF_01671"/>
    </source>
</evidence>
<gene>
    <name evidence="4 9" type="primary">iolG</name>
    <name evidence="9" type="ORF">AMETH_3781</name>
</gene>
<dbReference type="PATRIC" id="fig|1068978.7.peg.4044"/>
<dbReference type="eggNOG" id="COG1082">
    <property type="taxonomic scope" value="Bacteria"/>
</dbReference>
<keyword evidence="3 4" id="KW-0520">NAD</keyword>
<dbReference type="Pfam" id="PF01408">
    <property type="entry name" value="GFO_IDH_MocA"/>
    <property type="match status" value="1"/>
</dbReference>
<dbReference type="InterPro" id="IPR036237">
    <property type="entry name" value="Xyl_isomerase-like_sf"/>
</dbReference>
<evidence type="ECO:0000259" key="6">
    <source>
        <dbReference type="Pfam" id="PF01261"/>
    </source>
</evidence>
<feature type="region of interest" description="Disordered" evidence="5">
    <location>
        <begin position="236"/>
        <end position="258"/>
    </location>
</feature>
<evidence type="ECO:0000259" key="8">
    <source>
        <dbReference type="Pfam" id="PF02894"/>
    </source>
</evidence>
<accession>A0A076MSJ2</accession>
<evidence type="ECO:0000256" key="1">
    <source>
        <dbReference type="ARBA" id="ARBA00010928"/>
    </source>
</evidence>
<dbReference type="EC" id="1.1.1.18" evidence="4"/>
<feature type="domain" description="Gfo/Idh/MocA-like oxidoreductase C-terminal" evidence="8">
    <location>
        <begin position="399"/>
        <end position="587"/>
    </location>
</feature>
<dbReference type="InterPro" id="IPR050424">
    <property type="entry name" value="Gfo-Idh-MocA_inositol_DH"/>
</dbReference>
<dbReference type="KEGG" id="amq:AMETH_3781"/>
<dbReference type="Pfam" id="PF02894">
    <property type="entry name" value="GFO_IDH_MocA_C"/>
    <property type="match status" value="1"/>
</dbReference>
<dbReference type="Gene3D" id="3.40.50.720">
    <property type="entry name" value="NAD(P)-binding Rossmann-like Domain"/>
    <property type="match status" value="1"/>
</dbReference>
<evidence type="ECO:0000256" key="5">
    <source>
        <dbReference type="SAM" id="MobiDB-lite"/>
    </source>
</evidence>
<dbReference type="GO" id="GO:0000166">
    <property type="term" value="F:nucleotide binding"/>
    <property type="evidence" value="ECO:0007669"/>
    <property type="project" value="InterPro"/>
</dbReference>
<dbReference type="Pfam" id="PF01261">
    <property type="entry name" value="AP_endonuc_2"/>
    <property type="match status" value="1"/>
</dbReference>
<dbReference type="InterPro" id="IPR036291">
    <property type="entry name" value="NAD(P)-bd_dom_sf"/>
</dbReference>
<evidence type="ECO:0000256" key="3">
    <source>
        <dbReference type="ARBA" id="ARBA00023027"/>
    </source>
</evidence>
<protein>
    <recommendedName>
        <fullName evidence="4">Inositol 2-dehydrogenase</fullName>
        <ecNumber evidence="4">1.1.1.18</ecNumber>
    </recommendedName>
    <alternativeName>
        <fullName evidence="4">Myo-inositol 2-dehydrogenase</fullName>
        <shortName evidence="4">MI 2-dehydrogenase</shortName>
    </alternativeName>
</protein>
<dbReference type="InterPro" id="IPR000683">
    <property type="entry name" value="Gfo/Idh/MocA-like_OxRdtase_N"/>
</dbReference>
<dbReference type="InterPro" id="IPR013022">
    <property type="entry name" value="Xyl_isomerase-like_TIM-brl"/>
</dbReference>
<evidence type="ECO:0000313" key="10">
    <source>
        <dbReference type="Proteomes" id="UP000062973"/>
    </source>
</evidence>
<dbReference type="SUPFAM" id="SSF51735">
    <property type="entry name" value="NAD(P)-binding Rossmann-fold domains"/>
    <property type="match status" value="1"/>
</dbReference>
<dbReference type="GO" id="GO:0050112">
    <property type="term" value="F:inositol 2-dehydrogenase (NAD+) activity"/>
    <property type="evidence" value="ECO:0007669"/>
    <property type="project" value="UniProtKB-UniRule"/>
</dbReference>
<evidence type="ECO:0000259" key="7">
    <source>
        <dbReference type="Pfam" id="PF01408"/>
    </source>
</evidence>
<dbReference type="HOGENOM" id="CLU_455383_0_0_11"/>
<dbReference type="PANTHER" id="PTHR43593:SF1">
    <property type="entry name" value="INOSITOL 2-DEHYDROGENASE"/>
    <property type="match status" value="1"/>
</dbReference>
<evidence type="ECO:0000313" key="9">
    <source>
        <dbReference type="EMBL" id="AIJ23873.1"/>
    </source>
</evidence>
<proteinExistence type="inferred from homology"/>
<reference evidence="9 10" key="1">
    <citation type="submission" date="2014-07" db="EMBL/GenBank/DDBJ databases">
        <title>Whole Genome Sequence of the Amycolatopsis methanolica 239.</title>
        <authorList>
            <person name="Tang B."/>
        </authorList>
    </citation>
    <scope>NUCLEOTIDE SEQUENCE [LARGE SCALE GENOMIC DNA]</scope>
    <source>
        <strain evidence="9 10">239</strain>
    </source>
</reference>
<dbReference type="SUPFAM" id="SSF55347">
    <property type="entry name" value="Glyceraldehyde-3-phosphate dehydrogenase-like, C-terminal domain"/>
    <property type="match status" value="1"/>
</dbReference>
<comment type="catalytic activity">
    <reaction evidence="4">
        <text>myo-inositol + NAD(+) = scyllo-inosose + NADH + H(+)</text>
        <dbReference type="Rhea" id="RHEA:16949"/>
        <dbReference type="ChEBI" id="CHEBI:15378"/>
        <dbReference type="ChEBI" id="CHEBI:17268"/>
        <dbReference type="ChEBI" id="CHEBI:17811"/>
        <dbReference type="ChEBI" id="CHEBI:57540"/>
        <dbReference type="ChEBI" id="CHEBI:57945"/>
        <dbReference type="EC" id="1.1.1.18"/>
    </reaction>
</comment>
<feature type="domain" description="Xylose isomerase-like TIM barrel" evidence="6">
    <location>
        <begin position="40"/>
        <end position="244"/>
    </location>
</feature>
<dbReference type="AlphaFoldDB" id="A0A076MSJ2"/>
<comment type="similarity">
    <text evidence="1 4">Belongs to the Gfo/Idh/MocA family.</text>
</comment>
<sequence length="599" mass="66107">MTTATTRTVIGNLCLGSAPDSWGVWFPQDEQQVPHTRFLDELVQAGYEWLELGPFGYLPTDPRQLAEELGERGLKVSGGTTFGALHRPDQWDDMLATTRKVAELTAAAGAHHLVYIPPMYRDEKTGAYTESPELTAEQWASFGRRADELGRILLETYDVRLVLHPHADSHIQTQPEIERYLNESDARYANLCLDTGHVAYGGGDAVDLIRRFGERIGYVHIKQMDAAVLDRVRPRGAPAHRGADSRVPELARPVRHPPPRRRARMTVHIGVIGTGMIGQDHIRRLTDVVTGAEVVAVTNVDGARAAEVASGIGARALPTGQDVIADPLVDAVVVTSWGPTHAEYVLAAIEAGKYVFCEKPLATTAEDCLRIIEAEQTFGRRLVQVGFMRRYDAGYRAMKQLLDGGQLGHPLMMHCAHRNPTVPEAYHSAMAVQDTAVHEIDTIRWLLEEEIVSAQVIQPRRTANRFEHLADPQFMLFETASGVRVDLEVFVNCQFGYDIQCETVCEAGTVRLPDPADVIVKTGAVQRTGVLQAWKDRFGAAFDREFVEWVASIDDGRLAGPSAWDGYAAAVITDAGTEALHTQRVVSVRLKDRPDLYGS</sequence>
<dbReference type="InterPro" id="IPR023794">
    <property type="entry name" value="MI/DCI_dehydrogenase"/>
</dbReference>
<evidence type="ECO:0000256" key="2">
    <source>
        <dbReference type="ARBA" id="ARBA00023002"/>
    </source>
</evidence>
<dbReference type="eggNOG" id="COG0673">
    <property type="taxonomic scope" value="Bacteria"/>
</dbReference>
<feature type="domain" description="Gfo/Idh/MocA-like oxidoreductase N-terminal" evidence="7">
    <location>
        <begin position="268"/>
        <end position="387"/>
    </location>
</feature>
<dbReference type="STRING" id="1068978.AMETH_3781"/>
<dbReference type="GO" id="GO:0019310">
    <property type="term" value="P:inositol catabolic process"/>
    <property type="evidence" value="ECO:0007669"/>
    <property type="project" value="UniProtKB-UniRule"/>
</dbReference>
<keyword evidence="2 4" id="KW-0560">Oxidoreductase</keyword>
<dbReference type="HAMAP" id="MF_01671">
    <property type="entry name" value="IolG"/>
    <property type="match status" value="1"/>
</dbReference>
<comment type="subunit">
    <text evidence="4">Homotetramer.</text>
</comment>
<dbReference type="SUPFAM" id="SSF51658">
    <property type="entry name" value="Xylose isomerase-like"/>
    <property type="match status" value="1"/>
</dbReference>
<dbReference type="RefSeq" id="WP_017982706.1">
    <property type="nucleotide sequence ID" value="NZ_AQUL01000001.1"/>
</dbReference>
<comment type="function">
    <text evidence="4">Involved in the oxidation of myo-inositol (MI) to 2-keto-myo-inositol (2KMI or 2-inosose).</text>
</comment>
<dbReference type="PANTHER" id="PTHR43593">
    <property type="match status" value="1"/>
</dbReference>
<dbReference type="Gene3D" id="3.30.360.10">
    <property type="entry name" value="Dihydrodipicolinate Reductase, domain 2"/>
    <property type="match status" value="1"/>
</dbReference>
<keyword evidence="10" id="KW-1185">Reference proteome</keyword>
<dbReference type="Gene3D" id="3.20.20.150">
    <property type="entry name" value="Divalent-metal-dependent TIM barrel enzymes"/>
    <property type="match status" value="1"/>
</dbReference>
<name>A0A076MSJ2_AMYME</name>
<dbReference type="Proteomes" id="UP000062973">
    <property type="component" value="Chromosome"/>
</dbReference>